<evidence type="ECO:0000313" key="5">
    <source>
        <dbReference type="Proteomes" id="UP000034681"/>
    </source>
</evidence>
<feature type="transmembrane region" description="Helical" evidence="3">
    <location>
        <begin position="234"/>
        <end position="257"/>
    </location>
</feature>
<dbReference type="EMBL" id="AJTX02000004">
    <property type="protein sequence ID" value="KKI99802.1"/>
    <property type="molecule type" value="Genomic_DNA"/>
</dbReference>
<accession>A0A0M2PXH7</accession>
<keyword evidence="5" id="KW-1185">Reference proteome</keyword>
<gene>
    <name evidence="4" type="ORF">PROH_08065</name>
</gene>
<keyword evidence="3" id="KW-1133">Transmembrane helix</keyword>
<keyword evidence="3" id="KW-0812">Transmembrane</keyword>
<feature type="coiled-coil region" evidence="1">
    <location>
        <begin position="317"/>
        <end position="344"/>
    </location>
</feature>
<evidence type="ECO:0000313" key="4">
    <source>
        <dbReference type="EMBL" id="KKI99802.1"/>
    </source>
</evidence>
<evidence type="ECO:0000256" key="3">
    <source>
        <dbReference type="SAM" id="Phobius"/>
    </source>
</evidence>
<comment type="caution">
    <text evidence="4">The sequence shown here is derived from an EMBL/GenBank/DDBJ whole genome shotgun (WGS) entry which is preliminary data.</text>
</comment>
<proteinExistence type="predicted"/>
<evidence type="ECO:0000256" key="2">
    <source>
        <dbReference type="SAM" id="MobiDB-lite"/>
    </source>
</evidence>
<sequence>MPGAIPLGSLALFPLPCFPCDSLFLAIVSRRVLFPVPSREVPMAQNPYTQLFTVLQQKYHDRAVSLADLEADLQGSLQETYPILQQLDPLAKTQLATQIYNSLQTPPPPRVPRAQQPTPPSVASSSVPSAVDPSSSVASSVNPSSVDPSLVDSSSSKPIASPLAQGSPGRSRPRLFAPLLLRYCRCPQPLEPLLDWIDRWSTAALYSGGKVLQVSLGSYAQVWPVFLGFPLKSVVFTLLALVLGSNTVLLLLLCCLFPQAGFPNPLGQSLQGTGLLKDVVRCGWMDNRLAVLNQQVVAKFQNLDMRRQGSHVKKRWVEKVEAEFEQLRADRDRFRERTEALRQRVGKVETAPSPLKSGLEFL</sequence>
<dbReference type="AlphaFoldDB" id="A0A0M2PXH7"/>
<feature type="region of interest" description="Disordered" evidence="2">
    <location>
        <begin position="102"/>
        <end position="170"/>
    </location>
</feature>
<name>A0A0M2PXH7_PROHO</name>
<organism evidence="4 5">
    <name type="scientific">Prochlorothrix hollandica PCC 9006 = CALU 1027</name>
    <dbReference type="NCBI Taxonomy" id="317619"/>
    <lineage>
        <taxon>Bacteria</taxon>
        <taxon>Bacillati</taxon>
        <taxon>Cyanobacteriota</taxon>
        <taxon>Cyanophyceae</taxon>
        <taxon>Prochlorotrichales</taxon>
        <taxon>Prochlorotrichaceae</taxon>
        <taxon>Prochlorothrix</taxon>
    </lineage>
</organism>
<keyword evidence="1" id="KW-0175">Coiled coil</keyword>
<reference evidence="4" key="1">
    <citation type="submission" date="2012-04" db="EMBL/GenBank/DDBJ databases">
        <authorList>
            <person name="Borisov I.G."/>
            <person name="Ivanikova N.V."/>
            <person name="Pinevich A.V."/>
        </authorList>
    </citation>
    <scope>NUCLEOTIDE SEQUENCE</scope>
    <source>
        <strain evidence="4">CALU 1027</strain>
    </source>
</reference>
<evidence type="ECO:0000256" key="1">
    <source>
        <dbReference type="SAM" id="Coils"/>
    </source>
</evidence>
<protein>
    <submittedName>
        <fullName evidence="4">Uncharacterized protein</fullName>
    </submittedName>
</protein>
<feature type="compositionally biased region" description="Low complexity" evidence="2">
    <location>
        <begin position="112"/>
        <end position="156"/>
    </location>
</feature>
<dbReference type="Proteomes" id="UP000034681">
    <property type="component" value="Unassembled WGS sequence"/>
</dbReference>
<keyword evidence="3" id="KW-0472">Membrane</keyword>